<evidence type="ECO:0000313" key="1">
    <source>
        <dbReference type="EMBL" id="EKE28404.1"/>
    </source>
</evidence>
<name>K2GDP0_9BACT</name>
<comment type="caution">
    <text evidence="1">The sequence shown here is derived from an EMBL/GenBank/DDBJ whole genome shotgun (WGS) entry which is preliminary data.</text>
</comment>
<proteinExistence type="predicted"/>
<gene>
    <name evidence="1" type="ORF">ACD_3C00063G0001</name>
</gene>
<accession>K2GDP0</accession>
<organism evidence="1">
    <name type="scientific">uncultured bacterium</name>
    <name type="common">gcode 4</name>
    <dbReference type="NCBI Taxonomy" id="1234023"/>
    <lineage>
        <taxon>Bacteria</taxon>
        <taxon>environmental samples</taxon>
    </lineage>
</organism>
<protein>
    <submittedName>
        <fullName evidence="1">Uncharacterized protein</fullName>
    </submittedName>
</protein>
<dbReference type="EMBL" id="AMFJ01000337">
    <property type="protein sequence ID" value="EKE28404.1"/>
    <property type="molecule type" value="Genomic_DNA"/>
</dbReference>
<reference evidence="1" key="1">
    <citation type="journal article" date="2012" name="Science">
        <title>Fermentation, hydrogen, and sulfur metabolism in multiple uncultivated bacterial phyla.</title>
        <authorList>
            <person name="Wrighton K.C."/>
            <person name="Thomas B.C."/>
            <person name="Sharon I."/>
            <person name="Miller C.S."/>
            <person name="Castelle C.J."/>
            <person name="VerBerkmoes N.C."/>
            <person name="Wilkins M.J."/>
            <person name="Hettich R.L."/>
            <person name="Lipton M.S."/>
            <person name="Williams K.H."/>
            <person name="Long P.E."/>
            <person name="Banfield J.F."/>
        </authorList>
    </citation>
    <scope>NUCLEOTIDE SEQUENCE [LARGE SCALE GENOMIC DNA]</scope>
</reference>
<dbReference type="AlphaFoldDB" id="K2GDP0"/>
<sequence length="485" mass="58095">MYAPDRHHKIYSIEEWWSDRWNPLEYWALFNFGESFFIQWQRLFEAVPKVCVWWMSNENSEYTNFVMFSKDCYLIASGRNNERCLYSRNVRDCINAVDCLQVNQSEDIYEVIACSGCTNLTHSFHVFWSRDSSYLYFCEWCDNCFWCVNLTNKSYHIFNKPYPKEDYILELKRLKSMDPEELKSKIKTHLLSKPRRALNSFSNEWTATYDYIRNSKEIKQSSFIADCENISYSFEQEKSHDLQDCCMGWWGNQFVYESVAIWMNEFNDAFCITFTNSQSIYYCESCYNSSNLFGCVGLRNAQYCILNKQYSKEEYEILVPKIIELMESDKQWWEFFPPSISPFWYNETIANEYFPLDKAEATKNEFNWSDYENPKPEVSKIIPASKLPAKISEIPDDIINWAIECSETGKPFRIIKSELEFYRKHDLPLPHKHPDIRHIDRMHLRNPRELHDRRCEKCSIEIKTTYSPNAKEIVYCNECYNKEIV</sequence>